<evidence type="ECO:0000313" key="3">
    <source>
        <dbReference type="Proteomes" id="UP000238479"/>
    </source>
</evidence>
<protein>
    <submittedName>
        <fullName evidence="2">Uncharacterized protein</fullName>
    </submittedName>
</protein>
<keyword evidence="1" id="KW-0812">Transmembrane</keyword>
<dbReference type="AlphaFoldDB" id="A0A2P6QS27"/>
<dbReference type="Gramene" id="PRQ36974">
    <property type="protein sequence ID" value="PRQ36974"/>
    <property type="gene ID" value="RchiOBHm_Chr4g0397441"/>
</dbReference>
<proteinExistence type="predicted"/>
<dbReference type="Proteomes" id="UP000238479">
    <property type="component" value="Chromosome 4"/>
</dbReference>
<comment type="caution">
    <text evidence="2">The sequence shown here is derived from an EMBL/GenBank/DDBJ whole genome shotgun (WGS) entry which is preliminary data.</text>
</comment>
<keyword evidence="3" id="KW-1185">Reference proteome</keyword>
<name>A0A2P6QS27_ROSCH</name>
<feature type="transmembrane region" description="Helical" evidence="1">
    <location>
        <begin position="6"/>
        <end position="29"/>
    </location>
</feature>
<accession>A0A2P6QS27</accession>
<evidence type="ECO:0000313" key="2">
    <source>
        <dbReference type="EMBL" id="PRQ36974.1"/>
    </source>
</evidence>
<sequence>MLCKQLVWLCVDLMLLINWVLKLLDAWALPGHPLMDKINFCSTLVLNHSPLTRSLDPATPR</sequence>
<keyword evidence="1" id="KW-0472">Membrane</keyword>
<keyword evidence="1" id="KW-1133">Transmembrane helix</keyword>
<evidence type="ECO:0000256" key="1">
    <source>
        <dbReference type="SAM" id="Phobius"/>
    </source>
</evidence>
<reference evidence="2 3" key="1">
    <citation type="journal article" date="2018" name="Nat. Genet.">
        <title>The Rosa genome provides new insights in the design of modern roses.</title>
        <authorList>
            <person name="Bendahmane M."/>
        </authorList>
    </citation>
    <scope>NUCLEOTIDE SEQUENCE [LARGE SCALE GENOMIC DNA]</scope>
    <source>
        <strain evidence="3">cv. Old Blush</strain>
    </source>
</reference>
<gene>
    <name evidence="2" type="ORF">RchiOBHm_Chr4g0397441</name>
</gene>
<organism evidence="2 3">
    <name type="scientific">Rosa chinensis</name>
    <name type="common">China rose</name>
    <dbReference type="NCBI Taxonomy" id="74649"/>
    <lineage>
        <taxon>Eukaryota</taxon>
        <taxon>Viridiplantae</taxon>
        <taxon>Streptophyta</taxon>
        <taxon>Embryophyta</taxon>
        <taxon>Tracheophyta</taxon>
        <taxon>Spermatophyta</taxon>
        <taxon>Magnoliopsida</taxon>
        <taxon>eudicotyledons</taxon>
        <taxon>Gunneridae</taxon>
        <taxon>Pentapetalae</taxon>
        <taxon>rosids</taxon>
        <taxon>fabids</taxon>
        <taxon>Rosales</taxon>
        <taxon>Rosaceae</taxon>
        <taxon>Rosoideae</taxon>
        <taxon>Rosoideae incertae sedis</taxon>
        <taxon>Rosa</taxon>
    </lineage>
</organism>
<dbReference type="EMBL" id="PDCK01000042">
    <property type="protein sequence ID" value="PRQ36974.1"/>
    <property type="molecule type" value="Genomic_DNA"/>
</dbReference>